<dbReference type="PANTHER" id="PTHR43542:SF1">
    <property type="entry name" value="METHYLTRANSFERASE"/>
    <property type="match status" value="1"/>
</dbReference>
<sequence length="178" mass="19850">MRICAGEFKGRRLAYPKSGLRPTKDITRQAIFNSLGRNVVGARVCDLFAGGGAVGIEALSRGACEVIFVEKSMVVLQFLRRNVKGLEGAKVIRADVLRFLRKLAGADFDLVLADPPYRHSLVQQTLERVAELDVLGANGRFVIEHHKLELPVCPEGWEIVKQGRYGESWVSILRRYSE</sequence>
<dbReference type="Gene3D" id="3.40.50.150">
    <property type="entry name" value="Vaccinia Virus protein VP39"/>
    <property type="match status" value="1"/>
</dbReference>
<evidence type="ECO:0000256" key="2">
    <source>
        <dbReference type="ARBA" id="ARBA00022679"/>
    </source>
</evidence>
<dbReference type="PANTHER" id="PTHR43542">
    <property type="entry name" value="METHYLTRANSFERASE"/>
    <property type="match status" value="1"/>
</dbReference>
<keyword evidence="2 3" id="KW-0808">Transferase</keyword>
<dbReference type="NCBIfam" id="TIGR00095">
    <property type="entry name" value="16S rRNA (guanine(966)-N(2))-methyltransferase RsmD"/>
    <property type="match status" value="1"/>
</dbReference>
<evidence type="ECO:0000313" key="3">
    <source>
        <dbReference type="EMBL" id="OYD17372.1"/>
    </source>
</evidence>
<dbReference type="SUPFAM" id="SSF53335">
    <property type="entry name" value="S-adenosyl-L-methionine-dependent methyltransferases"/>
    <property type="match status" value="1"/>
</dbReference>
<dbReference type="InterPro" id="IPR002052">
    <property type="entry name" value="DNA_methylase_N6_adenine_CS"/>
</dbReference>
<evidence type="ECO:0000256" key="1">
    <source>
        <dbReference type="ARBA" id="ARBA00022603"/>
    </source>
</evidence>
<organism evidence="3 4">
    <name type="scientific">candidate division WOR-3 bacterium JGI_Cruoil_03_51_56</name>
    <dbReference type="NCBI Taxonomy" id="1973747"/>
    <lineage>
        <taxon>Bacteria</taxon>
        <taxon>Bacteria division WOR-3</taxon>
    </lineage>
</organism>
<dbReference type="GO" id="GO:0003676">
    <property type="term" value="F:nucleic acid binding"/>
    <property type="evidence" value="ECO:0007669"/>
    <property type="project" value="InterPro"/>
</dbReference>
<name>A0A235BYT0_UNCW3</name>
<dbReference type="InterPro" id="IPR029063">
    <property type="entry name" value="SAM-dependent_MTases_sf"/>
</dbReference>
<dbReference type="GO" id="GO:0008168">
    <property type="term" value="F:methyltransferase activity"/>
    <property type="evidence" value="ECO:0007669"/>
    <property type="project" value="UniProtKB-KW"/>
</dbReference>
<keyword evidence="1 3" id="KW-0489">Methyltransferase</keyword>
<reference evidence="3 4" key="1">
    <citation type="submission" date="2017-07" db="EMBL/GenBank/DDBJ databases">
        <title>Recovery of genomes from metagenomes via a dereplication, aggregation, and scoring strategy.</title>
        <authorList>
            <person name="Sieber C.M."/>
            <person name="Probst A.J."/>
            <person name="Sharrar A."/>
            <person name="Thomas B.C."/>
            <person name="Hess M."/>
            <person name="Tringe S.G."/>
            <person name="Banfield J.F."/>
        </authorList>
    </citation>
    <scope>NUCLEOTIDE SEQUENCE [LARGE SCALE GENOMIC DNA]</scope>
    <source>
        <strain evidence="3">JGI_Cruoil_03_51_56</strain>
    </source>
</reference>
<evidence type="ECO:0000313" key="4">
    <source>
        <dbReference type="Proteomes" id="UP000215559"/>
    </source>
</evidence>
<comment type="caution">
    <text evidence="3">The sequence shown here is derived from an EMBL/GenBank/DDBJ whole genome shotgun (WGS) entry which is preliminary data.</text>
</comment>
<gene>
    <name evidence="3" type="primary">rsmD</name>
    <name evidence="3" type="ORF">CH330_00370</name>
</gene>
<dbReference type="EMBL" id="NOZP01000007">
    <property type="protein sequence ID" value="OYD17372.1"/>
    <property type="molecule type" value="Genomic_DNA"/>
</dbReference>
<dbReference type="Proteomes" id="UP000215559">
    <property type="component" value="Unassembled WGS sequence"/>
</dbReference>
<dbReference type="Pfam" id="PF03602">
    <property type="entry name" value="Cons_hypoth95"/>
    <property type="match status" value="1"/>
</dbReference>
<dbReference type="InterPro" id="IPR004398">
    <property type="entry name" value="RNA_MeTrfase_RsmD"/>
</dbReference>
<dbReference type="AlphaFoldDB" id="A0A235BYT0"/>
<dbReference type="CDD" id="cd02440">
    <property type="entry name" value="AdoMet_MTases"/>
    <property type="match status" value="1"/>
</dbReference>
<accession>A0A235BYT0</accession>
<dbReference type="GO" id="GO:0031167">
    <property type="term" value="P:rRNA methylation"/>
    <property type="evidence" value="ECO:0007669"/>
    <property type="project" value="InterPro"/>
</dbReference>
<protein>
    <submittedName>
        <fullName evidence="3">16S rRNA (Guanine(966)-N(2))-methyltransferase RsmD</fullName>
    </submittedName>
</protein>
<dbReference type="PROSITE" id="PS00092">
    <property type="entry name" value="N6_MTASE"/>
    <property type="match status" value="1"/>
</dbReference>
<proteinExistence type="predicted"/>
<dbReference type="PIRSF" id="PIRSF004553">
    <property type="entry name" value="CHP00095"/>
    <property type="match status" value="1"/>
</dbReference>